<dbReference type="EMBL" id="QUMQ01000001">
    <property type="protein sequence ID" value="REF95518.1"/>
    <property type="molecule type" value="Genomic_DNA"/>
</dbReference>
<name>A0A3D9ZDN1_9ACTN</name>
<organism evidence="1 2">
    <name type="scientific">Asanoa ferruginea</name>
    <dbReference type="NCBI Taxonomy" id="53367"/>
    <lineage>
        <taxon>Bacteria</taxon>
        <taxon>Bacillati</taxon>
        <taxon>Actinomycetota</taxon>
        <taxon>Actinomycetes</taxon>
        <taxon>Micromonosporales</taxon>
        <taxon>Micromonosporaceae</taxon>
        <taxon>Asanoa</taxon>
    </lineage>
</organism>
<comment type="caution">
    <text evidence="1">The sequence shown here is derived from an EMBL/GenBank/DDBJ whole genome shotgun (WGS) entry which is preliminary data.</text>
</comment>
<keyword evidence="2" id="KW-1185">Reference proteome</keyword>
<dbReference type="RefSeq" id="WP_116067186.1">
    <property type="nucleotide sequence ID" value="NZ_BONB01000006.1"/>
</dbReference>
<dbReference type="AlphaFoldDB" id="A0A3D9ZDN1"/>
<evidence type="ECO:0000313" key="1">
    <source>
        <dbReference type="EMBL" id="REF95518.1"/>
    </source>
</evidence>
<protein>
    <submittedName>
        <fullName evidence="1">Uncharacterized protein</fullName>
    </submittedName>
</protein>
<accession>A0A3D9ZDN1</accession>
<proteinExistence type="predicted"/>
<dbReference type="OrthoDB" id="3371900at2"/>
<evidence type="ECO:0000313" key="2">
    <source>
        <dbReference type="Proteomes" id="UP000256913"/>
    </source>
</evidence>
<reference evidence="1 2" key="1">
    <citation type="submission" date="2018-08" db="EMBL/GenBank/DDBJ databases">
        <title>Sequencing the genomes of 1000 actinobacteria strains.</title>
        <authorList>
            <person name="Klenk H.-P."/>
        </authorList>
    </citation>
    <scope>NUCLEOTIDE SEQUENCE [LARGE SCALE GENOMIC DNA]</scope>
    <source>
        <strain evidence="1 2">DSM 44099</strain>
    </source>
</reference>
<gene>
    <name evidence="1" type="ORF">DFJ67_1477</name>
</gene>
<sequence>MELMRDPREALNNIMEAILFTYRYDAARRAFLLITDYPFKSPGSVREFAAFTFEDADFQRVSGDYEAYQGHQDSFQAKGPGAFVIQSVRQKTDAGRDQLDLWFGPNFGGILVTYGALRGYTRGSTAEKVGPADWVYRDSKTNQPFDFDYPFPSLASPPA</sequence>
<dbReference type="Proteomes" id="UP000256913">
    <property type="component" value="Unassembled WGS sequence"/>
</dbReference>